<accession>A0A427DYR8</accession>
<comment type="caution">
    <text evidence="1">The sequence shown here is derived from an EMBL/GenBank/DDBJ whole genome shotgun (WGS) entry which is preliminary data.</text>
</comment>
<dbReference type="AlphaFoldDB" id="A0A427DYR8"/>
<dbReference type="RefSeq" id="WP_041109883.1">
    <property type="nucleotide sequence ID" value="NZ_RHQL01000010.1"/>
</dbReference>
<gene>
    <name evidence="1" type="ORF">EGJ28_16320</name>
</gene>
<reference evidence="1 2" key="1">
    <citation type="submission" date="2018-10" db="EMBL/GenBank/DDBJ databases">
        <title>Transmission dynamics of multidrug resistant bacteria on intensive care unit surfaces.</title>
        <authorList>
            <person name="D'Souza A.W."/>
            <person name="Potter R.F."/>
            <person name="Wallace M."/>
            <person name="Shupe A."/>
            <person name="Patel S."/>
            <person name="Sun S."/>
            <person name="Gul D."/>
            <person name="Kwon J.H."/>
            <person name="Andleeb S."/>
            <person name="Burnham C.-A.D."/>
            <person name="Dantas G."/>
        </authorList>
    </citation>
    <scope>NUCLEOTIDE SEQUENCE [LARGE SCALE GENOMIC DNA]</scope>
    <source>
        <strain evidence="1 2">PX_177</strain>
    </source>
</reference>
<dbReference type="EMBL" id="RHQL01000010">
    <property type="protein sequence ID" value="RRV08830.1"/>
    <property type="molecule type" value="Genomic_DNA"/>
</dbReference>
<organism evidence="1 2">
    <name type="scientific">Stutzerimonas xanthomarina</name>
    <dbReference type="NCBI Taxonomy" id="271420"/>
    <lineage>
        <taxon>Bacteria</taxon>
        <taxon>Pseudomonadati</taxon>
        <taxon>Pseudomonadota</taxon>
        <taxon>Gammaproteobacteria</taxon>
        <taxon>Pseudomonadales</taxon>
        <taxon>Pseudomonadaceae</taxon>
        <taxon>Stutzerimonas</taxon>
    </lineage>
</organism>
<evidence type="ECO:0000313" key="2">
    <source>
        <dbReference type="Proteomes" id="UP000276506"/>
    </source>
</evidence>
<evidence type="ECO:0000313" key="1">
    <source>
        <dbReference type="EMBL" id="RRV08830.1"/>
    </source>
</evidence>
<protein>
    <submittedName>
        <fullName evidence="1">Uncharacterized protein</fullName>
    </submittedName>
</protein>
<sequence>MGEPAITAEDEARYMRVMADYDATMRDFFTGPVPMCHFTPMTFHSDDSDSGGDGYECEHCGHTEDSADAWAKVEARKQHQVATN</sequence>
<proteinExistence type="predicted"/>
<dbReference type="Proteomes" id="UP000276506">
    <property type="component" value="Unassembled WGS sequence"/>
</dbReference>
<name>A0A427DYR8_9GAMM</name>